<name>A0A3B0W613_9ZZZZ</name>
<sequence>MKNWTRDTRVALLLLCAGLFVLAGCTQKANLAGAQGAVPQISGFAGGLQDIELPTELTWDRDASMTIKTASFNGGIWCYEGRVDVLSLKDYLVSSMQDNKWKLVGESTSKNILLAFVKPHKTCMIVISSSRFGMLGKTKVTLYVTIDKTAAAGLNPFGEAVDK</sequence>
<accession>A0A3B0W613</accession>
<evidence type="ECO:0008006" key="2">
    <source>
        <dbReference type="Google" id="ProtNLM"/>
    </source>
</evidence>
<protein>
    <recommendedName>
        <fullName evidence="2">Lipoprotein</fullName>
    </recommendedName>
</protein>
<dbReference type="PROSITE" id="PS51257">
    <property type="entry name" value="PROKAR_LIPOPROTEIN"/>
    <property type="match status" value="1"/>
</dbReference>
<organism evidence="1">
    <name type="scientific">hydrothermal vent metagenome</name>
    <dbReference type="NCBI Taxonomy" id="652676"/>
    <lineage>
        <taxon>unclassified sequences</taxon>
        <taxon>metagenomes</taxon>
        <taxon>ecological metagenomes</taxon>
    </lineage>
</organism>
<proteinExistence type="predicted"/>
<dbReference type="EMBL" id="UOEY01000095">
    <property type="protein sequence ID" value="VAW40086.1"/>
    <property type="molecule type" value="Genomic_DNA"/>
</dbReference>
<gene>
    <name evidence="1" type="ORF">MNBD_DELTA04-632</name>
</gene>
<reference evidence="1" key="1">
    <citation type="submission" date="2018-06" db="EMBL/GenBank/DDBJ databases">
        <authorList>
            <person name="Zhirakovskaya E."/>
        </authorList>
    </citation>
    <scope>NUCLEOTIDE SEQUENCE</scope>
</reference>
<dbReference type="AlphaFoldDB" id="A0A3B0W613"/>
<evidence type="ECO:0000313" key="1">
    <source>
        <dbReference type="EMBL" id="VAW40086.1"/>
    </source>
</evidence>